<comment type="caution">
    <text evidence="2">The sequence shown here is derived from an EMBL/GenBank/DDBJ whole genome shotgun (WGS) entry which is preliminary data.</text>
</comment>
<name>A0ABN9GWN4_9NEOB</name>
<feature type="region of interest" description="Disordered" evidence="1">
    <location>
        <begin position="83"/>
        <end position="113"/>
    </location>
</feature>
<keyword evidence="3" id="KW-1185">Reference proteome</keyword>
<accession>A0ABN9GWN4</accession>
<dbReference type="Proteomes" id="UP001162483">
    <property type="component" value="Unassembled WGS sequence"/>
</dbReference>
<evidence type="ECO:0000313" key="3">
    <source>
        <dbReference type="Proteomes" id="UP001162483"/>
    </source>
</evidence>
<proteinExistence type="predicted"/>
<feature type="non-terminal residue" evidence="2">
    <location>
        <position position="1"/>
    </location>
</feature>
<evidence type="ECO:0000313" key="2">
    <source>
        <dbReference type="EMBL" id="CAI9613760.1"/>
    </source>
</evidence>
<protein>
    <submittedName>
        <fullName evidence="2">Uncharacterized protein</fullName>
    </submittedName>
</protein>
<dbReference type="EMBL" id="CATNWA010019536">
    <property type="protein sequence ID" value="CAI9613760.1"/>
    <property type="molecule type" value="Genomic_DNA"/>
</dbReference>
<sequence>TQGQTELLLRNTELLLRATELLLGATETLIRDTELLLRATELLLRATELLLAQTQNCYSGTQNCYSGTHNRLIKEYVRHNMQRSGRGGNVLGASRRGSRGGGREQHYSQPEASAPGVIQRSCLHRQPCRRRLVGSVVFLFPGHL</sequence>
<gene>
    <name evidence="2" type="ORF">SPARVUS_LOCUS14946455</name>
</gene>
<reference evidence="2" key="1">
    <citation type="submission" date="2023-05" db="EMBL/GenBank/DDBJ databases">
        <authorList>
            <person name="Stuckert A."/>
        </authorList>
    </citation>
    <scope>NUCLEOTIDE SEQUENCE</scope>
</reference>
<organism evidence="2 3">
    <name type="scientific">Staurois parvus</name>
    <dbReference type="NCBI Taxonomy" id="386267"/>
    <lineage>
        <taxon>Eukaryota</taxon>
        <taxon>Metazoa</taxon>
        <taxon>Chordata</taxon>
        <taxon>Craniata</taxon>
        <taxon>Vertebrata</taxon>
        <taxon>Euteleostomi</taxon>
        <taxon>Amphibia</taxon>
        <taxon>Batrachia</taxon>
        <taxon>Anura</taxon>
        <taxon>Neobatrachia</taxon>
        <taxon>Ranoidea</taxon>
        <taxon>Ranidae</taxon>
        <taxon>Staurois</taxon>
    </lineage>
</organism>
<evidence type="ECO:0000256" key="1">
    <source>
        <dbReference type="SAM" id="MobiDB-lite"/>
    </source>
</evidence>